<evidence type="ECO:0000256" key="2">
    <source>
        <dbReference type="ARBA" id="ARBA00022692"/>
    </source>
</evidence>
<feature type="region of interest" description="Disordered" evidence="8">
    <location>
        <begin position="306"/>
        <end position="330"/>
    </location>
</feature>
<evidence type="ECO:0000256" key="6">
    <source>
        <dbReference type="ARBA" id="ARBA00023098"/>
    </source>
</evidence>
<evidence type="ECO:0000256" key="1">
    <source>
        <dbReference type="ARBA" id="ARBA00004477"/>
    </source>
</evidence>
<dbReference type="GO" id="GO:0008654">
    <property type="term" value="P:phospholipid biosynthetic process"/>
    <property type="evidence" value="ECO:0007669"/>
    <property type="project" value="TreeGrafter"/>
</dbReference>
<dbReference type="GO" id="GO:0005789">
    <property type="term" value="C:endoplasmic reticulum membrane"/>
    <property type="evidence" value="ECO:0007669"/>
    <property type="project" value="UniProtKB-SubCell"/>
</dbReference>
<keyword evidence="10" id="KW-1185">Reference proteome</keyword>
<evidence type="ECO:0000256" key="8">
    <source>
        <dbReference type="SAM" id="MobiDB-lite"/>
    </source>
</evidence>
<dbReference type="AlphaFoldDB" id="A0A6P5A1J1"/>
<comment type="subcellular location">
    <subcellularLocation>
        <location evidence="1">Endoplasmic reticulum membrane</location>
        <topology evidence="1">Multi-pass membrane protein</topology>
    </subcellularLocation>
</comment>
<dbReference type="GeneID" id="109482022"/>
<dbReference type="OrthoDB" id="5579088at2759"/>
<feature type="compositionally biased region" description="Low complexity" evidence="8">
    <location>
        <begin position="310"/>
        <end position="319"/>
    </location>
</feature>
<feature type="transmembrane region" description="Helical" evidence="9">
    <location>
        <begin position="45"/>
        <end position="66"/>
    </location>
</feature>
<protein>
    <submittedName>
        <fullName evidence="11">FIT family protein CG10671-like</fullName>
    </submittedName>
</protein>
<dbReference type="PANTHER" id="PTHR23129">
    <property type="entry name" value="ACYL-COENZYME A DIPHOSPHATASE FITM2"/>
    <property type="match status" value="1"/>
</dbReference>
<dbReference type="PANTHER" id="PTHR23129:SF0">
    <property type="entry name" value="ACYL-COENZYME A DIPHOSPHATASE FITM2"/>
    <property type="match status" value="1"/>
</dbReference>
<gene>
    <name evidence="11" type="primary">LOC109482022</name>
</gene>
<dbReference type="InterPro" id="IPR019388">
    <property type="entry name" value="FIT"/>
</dbReference>
<keyword evidence="7 9" id="KW-0472">Membrane</keyword>
<name>A0A6P5A1J1_BRABE</name>
<keyword evidence="4" id="KW-0256">Endoplasmic reticulum</keyword>
<feature type="transmembrane region" description="Helical" evidence="9">
    <location>
        <begin position="86"/>
        <end position="107"/>
    </location>
</feature>
<evidence type="ECO:0000313" key="11">
    <source>
        <dbReference type="RefSeq" id="XP_019640219.1"/>
    </source>
</evidence>
<keyword evidence="6" id="KW-0443">Lipid metabolism</keyword>
<feature type="transmembrane region" description="Helical" evidence="9">
    <location>
        <begin position="119"/>
        <end position="138"/>
    </location>
</feature>
<reference evidence="11" key="1">
    <citation type="submission" date="2025-08" db="UniProtKB">
        <authorList>
            <consortium name="RefSeq"/>
        </authorList>
    </citation>
    <scope>IDENTIFICATION</scope>
    <source>
        <tissue evidence="11">Gonad</tissue>
    </source>
</reference>
<keyword evidence="2 9" id="KW-0812">Transmembrane</keyword>
<keyword evidence="3" id="KW-0378">Hydrolase</keyword>
<dbReference type="InterPro" id="IPR046401">
    <property type="entry name" value="FITM1/2"/>
</dbReference>
<dbReference type="KEGG" id="bbel:109482022"/>
<evidence type="ECO:0000256" key="7">
    <source>
        <dbReference type="ARBA" id="ARBA00023136"/>
    </source>
</evidence>
<dbReference type="GO" id="GO:0034389">
    <property type="term" value="P:lipid droplet organization"/>
    <property type="evidence" value="ECO:0007669"/>
    <property type="project" value="InterPro"/>
</dbReference>
<evidence type="ECO:0000313" key="10">
    <source>
        <dbReference type="Proteomes" id="UP000515135"/>
    </source>
</evidence>
<dbReference type="Proteomes" id="UP000515135">
    <property type="component" value="Unplaced"/>
</dbReference>
<organism evidence="10 11">
    <name type="scientific">Branchiostoma belcheri</name>
    <name type="common">Amphioxus</name>
    <dbReference type="NCBI Taxonomy" id="7741"/>
    <lineage>
        <taxon>Eukaryota</taxon>
        <taxon>Metazoa</taxon>
        <taxon>Chordata</taxon>
        <taxon>Cephalochordata</taxon>
        <taxon>Leptocardii</taxon>
        <taxon>Amphioxiformes</taxon>
        <taxon>Branchiostomatidae</taxon>
        <taxon>Branchiostoma</taxon>
    </lineage>
</organism>
<sequence>MCGMTTKPRGLGERSLLSMAPPERGRKCSSLLSFAAKIACVDFPWIRLVLLWVLVIICSLVHQFAPLKDSYLNNTDNVLNAYFAEWSWAWTVIPTAIFVLLSSYVYTVGSVRAVLKHQVRMVVGTVVWRVWVGLFLGVRQWTVSCSDRSFGANSTACEEAGHRWEGYDISGHTFLLSFCIFFITSELSVLLRWDSIPERLEKLGTVRLRDEQPSDRSDEGAEDETHTVEESDSSLEWFYRLTPFLWPLFCLLVLLRLLWGFLLTVTALYFHTVGEKLIGLFCGTFSWWMTYEVWYKRAFPGRPGGGPLGLDGTHTHGTPQPGQIELPATN</sequence>
<evidence type="ECO:0000256" key="9">
    <source>
        <dbReference type="SAM" id="Phobius"/>
    </source>
</evidence>
<dbReference type="RefSeq" id="XP_019640219.1">
    <property type="nucleotide sequence ID" value="XM_019784660.1"/>
</dbReference>
<dbReference type="GO" id="GO:0019915">
    <property type="term" value="P:lipid storage"/>
    <property type="evidence" value="ECO:0007669"/>
    <property type="project" value="InterPro"/>
</dbReference>
<dbReference type="HAMAP" id="MF_03230">
    <property type="entry name" value="FITM2"/>
    <property type="match status" value="1"/>
</dbReference>
<evidence type="ECO:0000256" key="3">
    <source>
        <dbReference type="ARBA" id="ARBA00022801"/>
    </source>
</evidence>
<dbReference type="Pfam" id="PF10261">
    <property type="entry name" value="FIT"/>
    <property type="match status" value="1"/>
</dbReference>
<feature type="transmembrane region" description="Helical" evidence="9">
    <location>
        <begin position="174"/>
        <end position="193"/>
    </location>
</feature>
<feature type="transmembrane region" description="Helical" evidence="9">
    <location>
        <begin position="244"/>
        <end position="271"/>
    </location>
</feature>
<evidence type="ECO:0000256" key="4">
    <source>
        <dbReference type="ARBA" id="ARBA00022824"/>
    </source>
</evidence>
<accession>A0A6P5A1J1</accession>
<evidence type="ECO:0000256" key="5">
    <source>
        <dbReference type="ARBA" id="ARBA00022989"/>
    </source>
</evidence>
<proteinExistence type="inferred from homology"/>
<keyword evidence="5 9" id="KW-1133">Transmembrane helix</keyword>
<dbReference type="GO" id="GO:0010945">
    <property type="term" value="F:coenzyme A diphosphatase activity"/>
    <property type="evidence" value="ECO:0007669"/>
    <property type="project" value="InterPro"/>
</dbReference>